<dbReference type="Pfam" id="PF11823">
    <property type="entry name" value="Se_S_carrier"/>
    <property type="match status" value="1"/>
</dbReference>
<protein>
    <recommendedName>
        <fullName evidence="1">Putative Se/S carrier protein-like domain-containing protein</fullName>
    </recommendedName>
</protein>
<feature type="domain" description="Putative Se/S carrier protein-like" evidence="1">
    <location>
        <begin position="8"/>
        <end position="63"/>
    </location>
</feature>
<dbReference type="OrthoDB" id="3192849at2"/>
<keyword evidence="5" id="KW-1185">Reference proteome</keyword>
<dbReference type="KEGG" id="pcre:NCTC12858_01599"/>
<dbReference type="AlphaFoldDB" id="A0A0A2FCC5"/>
<name>A0A0A2FCC5_9PORP</name>
<proteinExistence type="predicted"/>
<dbReference type="InterPro" id="IPR021778">
    <property type="entry name" value="Se/S_carrier-like"/>
</dbReference>
<reference evidence="2 4" key="1">
    <citation type="submission" date="2014-08" db="EMBL/GenBank/DDBJ databases">
        <title>Porphyromonas crevioricanis strain:COT-253_OH1447 Genome sequencing.</title>
        <authorList>
            <person name="Wallis C."/>
            <person name="Deusch O."/>
            <person name="O'Flynn C."/>
            <person name="Davis I."/>
            <person name="Jospin G."/>
            <person name="Darling A.E."/>
            <person name="Coil D.A."/>
            <person name="Alexiev A."/>
            <person name="Horsfall A."/>
            <person name="Kirkwood N."/>
            <person name="Harris S."/>
            <person name="Eisen J.A."/>
        </authorList>
    </citation>
    <scope>NUCLEOTIDE SEQUENCE [LARGE SCALE GENOMIC DNA]</scope>
    <source>
        <strain evidence="4">COT-253 OH1447</strain>
        <strain evidence="2">COT-253_OH1447</strain>
    </source>
</reference>
<dbReference type="RefSeq" id="WP_023940804.1">
    <property type="nucleotide sequence ID" value="NZ_FUXH01000013.1"/>
</dbReference>
<reference evidence="3 5" key="2">
    <citation type="submission" date="2018-06" db="EMBL/GenBank/DDBJ databases">
        <authorList>
            <consortium name="Pathogen Informatics"/>
            <person name="Doyle S."/>
        </authorList>
    </citation>
    <scope>NUCLEOTIDE SEQUENCE [LARGE SCALE GENOMIC DNA]</scope>
    <source>
        <strain evidence="3 5">NCTC12858</strain>
    </source>
</reference>
<evidence type="ECO:0000313" key="3">
    <source>
        <dbReference type="EMBL" id="SQH73733.1"/>
    </source>
</evidence>
<evidence type="ECO:0000313" key="5">
    <source>
        <dbReference type="Proteomes" id="UP000249300"/>
    </source>
</evidence>
<dbReference type="EMBL" id="LS483447">
    <property type="protein sequence ID" value="SQH73733.1"/>
    <property type="molecule type" value="Genomic_DNA"/>
</dbReference>
<gene>
    <name evidence="2" type="ORF">HQ38_09335</name>
    <name evidence="3" type="ORF">NCTC12858_01599</name>
</gene>
<evidence type="ECO:0000313" key="2">
    <source>
        <dbReference type="EMBL" id="KGN93193.1"/>
    </source>
</evidence>
<dbReference type="Proteomes" id="UP000030136">
    <property type="component" value="Unassembled WGS sequence"/>
</dbReference>
<dbReference type="EMBL" id="JQJC01000028">
    <property type="protein sequence ID" value="KGN93193.1"/>
    <property type="molecule type" value="Genomic_DNA"/>
</dbReference>
<evidence type="ECO:0000313" key="4">
    <source>
        <dbReference type="Proteomes" id="UP000030136"/>
    </source>
</evidence>
<evidence type="ECO:0000259" key="1">
    <source>
        <dbReference type="Pfam" id="PF11823"/>
    </source>
</evidence>
<dbReference type="STRING" id="393921.HQ45_08105"/>
<accession>A0A0A2FCC5</accession>
<organism evidence="2 4">
    <name type="scientific">Porphyromonas crevioricanis</name>
    <dbReference type="NCBI Taxonomy" id="393921"/>
    <lineage>
        <taxon>Bacteria</taxon>
        <taxon>Pseudomonadati</taxon>
        <taxon>Bacteroidota</taxon>
        <taxon>Bacteroidia</taxon>
        <taxon>Bacteroidales</taxon>
        <taxon>Porphyromonadaceae</taxon>
        <taxon>Porphyromonas</taxon>
    </lineage>
</organism>
<sequence length="72" mass="8222">MAGCNSFYVIFASTRAFLQALERIRKADIPHQVRTVPDYLHPECGMCLYIPAAYRSQSEEKIGQQPDTLFID</sequence>
<dbReference type="Proteomes" id="UP000249300">
    <property type="component" value="Chromosome 1"/>
</dbReference>